<keyword evidence="3" id="KW-0813">Transport</keyword>
<dbReference type="eggNOG" id="COG0614">
    <property type="taxonomic scope" value="Bacteria"/>
</dbReference>
<dbReference type="PANTHER" id="PTHR30532">
    <property type="entry name" value="IRON III DICITRATE-BINDING PERIPLASMIC PROTEIN"/>
    <property type="match status" value="1"/>
</dbReference>
<evidence type="ECO:0000313" key="8">
    <source>
        <dbReference type="Proteomes" id="UP000035034"/>
    </source>
</evidence>
<dbReference type="Gene3D" id="3.40.50.1980">
    <property type="entry name" value="Nitrogenase molybdenum iron protein domain"/>
    <property type="match status" value="2"/>
</dbReference>
<dbReference type="RefSeq" id="WP_007316694.1">
    <property type="nucleotide sequence ID" value="NZ_BAEH01000028.1"/>
</dbReference>
<dbReference type="OrthoDB" id="1846031at2"/>
<keyword evidence="4 5" id="KW-0732">Signal</keyword>
<dbReference type="InterPro" id="IPR002491">
    <property type="entry name" value="ABC_transptr_periplasmic_BD"/>
</dbReference>
<sequence>MKSRLTKLVGIALAVTLFGFLAGCSTPDDEAQSSAPYTPVTVNHEFGSTQITQRPTRVVTLSTSWTDTLAALDIPITAQFGEQGYSGKDNKFPWTPAHGGETIIVKSMADMDITKLAQLNPDLILAGYVGQKETYDRLSKLAPTIPVMKKGATVDTWEDIATTTGKIFGEQEQATKLVSDTNAKIEKFKKDNAAAMGKTFVFAQFQPTGGIGAVNNAEKDPSAGLLTQLGFKLYPPLAAQNKGGPTRSIISSERVDLLNSDLLIAWPLAANFDFNKIPGWNNLTAVRNGTVLEVSNDNVPAFGVPSAPSVSYVIDLLTPVAQKLA</sequence>
<organism evidence="7 8">
    <name type="scientific">Gordonia effusa NBRC 100432</name>
    <dbReference type="NCBI Taxonomy" id="1077974"/>
    <lineage>
        <taxon>Bacteria</taxon>
        <taxon>Bacillati</taxon>
        <taxon>Actinomycetota</taxon>
        <taxon>Actinomycetes</taxon>
        <taxon>Mycobacteriales</taxon>
        <taxon>Gordoniaceae</taxon>
        <taxon>Gordonia</taxon>
    </lineage>
</organism>
<evidence type="ECO:0000313" key="7">
    <source>
        <dbReference type="EMBL" id="GAB17356.1"/>
    </source>
</evidence>
<comment type="similarity">
    <text evidence="2">Belongs to the bacterial solute-binding protein 8 family.</text>
</comment>
<dbReference type="EMBL" id="BAEH01000028">
    <property type="protein sequence ID" value="GAB17356.1"/>
    <property type="molecule type" value="Genomic_DNA"/>
</dbReference>
<dbReference type="Pfam" id="PF01497">
    <property type="entry name" value="Peripla_BP_2"/>
    <property type="match status" value="1"/>
</dbReference>
<dbReference type="GO" id="GO:1901678">
    <property type="term" value="P:iron coordination entity transport"/>
    <property type="evidence" value="ECO:0007669"/>
    <property type="project" value="UniProtKB-ARBA"/>
</dbReference>
<evidence type="ECO:0000256" key="1">
    <source>
        <dbReference type="ARBA" id="ARBA00004196"/>
    </source>
</evidence>
<dbReference type="PROSITE" id="PS50983">
    <property type="entry name" value="FE_B12_PBP"/>
    <property type="match status" value="1"/>
</dbReference>
<dbReference type="STRING" id="1077974.GOEFS_028_00200"/>
<evidence type="ECO:0000256" key="3">
    <source>
        <dbReference type="ARBA" id="ARBA00022448"/>
    </source>
</evidence>
<evidence type="ECO:0000256" key="4">
    <source>
        <dbReference type="ARBA" id="ARBA00022729"/>
    </source>
</evidence>
<keyword evidence="8" id="KW-1185">Reference proteome</keyword>
<evidence type="ECO:0000259" key="6">
    <source>
        <dbReference type="PROSITE" id="PS50983"/>
    </source>
</evidence>
<feature type="signal peptide" evidence="5">
    <location>
        <begin position="1"/>
        <end position="22"/>
    </location>
</feature>
<feature type="domain" description="Fe/B12 periplasmic-binding" evidence="6">
    <location>
        <begin position="57"/>
        <end position="325"/>
    </location>
</feature>
<dbReference type="Proteomes" id="UP000035034">
    <property type="component" value="Unassembled WGS sequence"/>
</dbReference>
<reference evidence="7 8" key="1">
    <citation type="submission" date="2011-12" db="EMBL/GenBank/DDBJ databases">
        <title>Whole genome shotgun sequence of Gordonia effusa NBRC 100432.</title>
        <authorList>
            <person name="Yoshida I."/>
            <person name="Takarada H."/>
            <person name="Hosoyama A."/>
            <person name="Tsuchikane K."/>
            <person name="Katsumata H."/>
            <person name="Yamazaki S."/>
            <person name="Fujita N."/>
        </authorList>
    </citation>
    <scope>NUCLEOTIDE SEQUENCE [LARGE SCALE GENOMIC DNA]</scope>
    <source>
        <strain evidence="7 8">NBRC 100432</strain>
    </source>
</reference>
<dbReference type="PROSITE" id="PS51257">
    <property type="entry name" value="PROKAR_LIPOPROTEIN"/>
    <property type="match status" value="1"/>
</dbReference>
<dbReference type="SUPFAM" id="SSF53807">
    <property type="entry name" value="Helical backbone' metal receptor"/>
    <property type="match status" value="1"/>
</dbReference>
<evidence type="ECO:0000256" key="5">
    <source>
        <dbReference type="SAM" id="SignalP"/>
    </source>
</evidence>
<dbReference type="InterPro" id="IPR051313">
    <property type="entry name" value="Bact_iron-sidero_bind"/>
</dbReference>
<dbReference type="AlphaFoldDB" id="H0QX05"/>
<feature type="chain" id="PRO_5039711702" evidence="5">
    <location>
        <begin position="23"/>
        <end position="325"/>
    </location>
</feature>
<dbReference type="GO" id="GO:0030288">
    <property type="term" value="C:outer membrane-bounded periplasmic space"/>
    <property type="evidence" value="ECO:0007669"/>
    <property type="project" value="TreeGrafter"/>
</dbReference>
<protein>
    <submittedName>
        <fullName evidence="7">Putative ABC transporter substrate binding protein</fullName>
    </submittedName>
</protein>
<evidence type="ECO:0000256" key="2">
    <source>
        <dbReference type="ARBA" id="ARBA00008814"/>
    </source>
</evidence>
<proteinExistence type="inferred from homology"/>
<comment type="caution">
    <text evidence="7">The sequence shown here is derived from an EMBL/GenBank/DDBJ whole genome shotgun (WGS) entry which is preliminary data.</text>
</comment>
<gene>
    <name evidence="7" type="ORF">GOEFS_028_00200</name>
</gene>
<dbReference type="PANTHER" id="PTHR30532:SF24">
    <property type="entry name" value="FERRIC ENTEROBACTIN-BINDING PERIPLASMIC PROTEIN FEPB"/>
    <property type="match status" value="1"/>
</dbReference>
<name>H0QX05_9ACTN</name>
<accession>H0QX05</accession>
<comment type="subcellular location">
    <subcellularLocation>
        <location evidence="1">Cell envelope</location>
    </subcellularLocation>
</comment>